<dbReference type="Proteomes" id="UP000224854">
    <property type="component" value="Unassembled WGS sequence"/>
</dbReference>
<evidence type="ECO:0000256" key="6">
    <source>
        <dbReference type="ARBA" id="ARBA00023015"/>
    </source>
</evidence>
<keyword evidence="4" id="KW-0227">DNA damage</keyword>
<dbReference type="AlphaFoldDB" id="A0A2C5YS57"/>
<evidence type="ECO:0000256" key="8">
    <source>
        <dbReference type="ARBA" id="ARBA00023242"/>
    </source>
</evidence>
<keyword evidence="6" id="KW-0805">Transcription regulation</keyword>
<keyword evidence="7" id="KW-0804">Transcription</keyword>
<protein>
    <recommendedName>
        <fullName evidence="2">histone acetyltransferase</fullName>
        <ecNumber evidence="2">2.3.1.48</ecNumber>
    </recommendedName>
</protein>
<evidence type="ECO:0000256" key="9">
    <source>
        <dbReference type="ARBA" id="ARBA00048940"/>
    </source>
</evidence>
<accession>A0A2C5YS57</accession>
<dbReference type="PROSITE" id="PS51728">
    <property type="entry name" value="RTT109_HAT"/>
    <property type="match status" value="1"/>
</dbReference>
<dbReference type="PANTHER" id="PTHR31571:SF2">
    <property type="entry name" value="HISTONE ACETYLTRANSFERASE RTT109"/>
    <property type="match status" value="1"/>
</dbReference>
<sequence length="495" mass="55748">MTTDRDGLYTRLAALLPRHRFRFYHVSTPPLEVDALCSAPPGERPDRTFCEKHFLAITIPAPCRETDDVLVLGIEIFIYTSAYETTVFVSKADSTGFLSLLNLARNAPSPVREICAAWIRHLVHVRRRQGIPLVVSLFARAQGQYLFPGSVEHGGKHVLDDRGLVKWWCRILDPLVANTHDTSDDGARGHLVVPGLDKYETRAFLPSSSHRWHLGHPLHTLSHYSRDFDWVPPRCLIPHFPDDPKSRFQDELDDEALRSGAMKTTGSWKSVRSLDDFWEMMAFRQECSSGRLTGFIWVVFGLPDAPTPRPQTPTGKQTTAPRQTTPRKLRGQEATQSADKGQARRKKTTRKKLTGPIVPRHPRIKTQRRNRLLDGPETTKYYHWPVLGRGERIVDESGYRRILELLLHLDFATLDKAVGSTARWVGEASMGSSWGVDVTGTRDAVTEAAEQATPVNNLSGLIKRKRVDGSQVQVQRDKPTVNILDAGIVRKKSKA</sequence>
<gene>
    <name evidence="11" type="ORF">CDD82_7180</name>
</gene>
<dbReference type="InterPro" id="IPR016849">
    <property type="entry name" value="Rtt109"/>
</dbReference>
<dbReference type="GO" id="GO:0006974">
    <property type="term" value="P:DNA damage response"/>
    <property type="evidence" value="ECO:0007669"/>
    <property type="project" value="UniProtKB-KW"/>
</dbReference>
<comment type="subcellular location">
    <subcellularLocation>
        <location evidence="1">Nucleus</location>
    </subcellularLocation>
</comment>
<comment type="caution">
    <text evidence="11">The sequence shown here is derived from an EMBL/GenBank/DDBJ whole genome shotgun (WGS) entry which is preliminary data.</text>
</comment>
<dbReference type="InterPro" id="IPR051236">
    <property type="entry name" value="HAT_RTT109-like"/>
</dbReference>
<dbReference type="SMART" id="SM01250">
    <property type="entry name" value="KAT11"/>
    <property type="match status" value="1"/>
</dbReference>
<evidence type="ECO:0000313" key="11">
    <source>
        <dbReference type="EMBL" id="PHH70360.1"/>
    </source>
</evidence>
<dbReference type="GO" id="GO:0032931">
    <property type="term" value="F:histone H3K56 acetyltransferase activity"/>
    <property type="evidence" value="ECO:0007669"/>
    <property type="project" value="TreeGrafter"/>
</dbReference>
<evidence type="ECO:0000256" key="3">
    <source>
        <dbReference type="ARBA" id="ARBA00022679"/>
    </source>
</evidence>
<dbReference type="EC" id="2.3.1.48" evidence="2"/>
<evidence type="ECO:0000256" key="1">
    <source>
        <dbReference type="ARBA" id="ARBA00004123"/>
    </source>
</evidence>
<reference evidence="11 12" key="1">
    <citation type="submission" date="2017-06" db="EMBL/GenBank/DDBJ databases">
        <title>Ant-infecting Ophiocordyceps genomes reveal a high diversity of potential behavioral manipulation genes and a possible major role for enterotoxins.</title>
        <authorList>
            <person name="De Bekker C."/>
            <person name="Evans H.C."/>
            <person name="Brachmann A."/>
            <person name="Hughes D.P."/>
        </authorList>
    </citation>
    <scope>NUCLEOTIDE SEQUENCE [LARGE SCALE GENOMIC DNA]</scope>
    <source>
        <strain evidence="11 12">1348a</strain>
    </source>
</reference>
<evidence type="ECO:0000256" key="5">
    <source>
        <dbReference type="ARBA" id="ARBA00022990"/>
    </source>
</evidence>
<organism evidence="11 12">
    <name type="scientific">Ophiocordyceps australis</name>
    <dbReference type="NCBI Taxonomy" id="1399860"/>
    <lineage>
        <taxon>Eukaryota</taxon>
        <taxon>Fungi</taxon>
        <taxon>Dikarya</taxon>
        <taxon>Ascomycota</taxon>
        <taxon>Pezizomycotina</taxon>
        <taxon>Sordariomycetes</taxon>
        <taxon>Hypocreomycetidae</taxon>
        <taxon>Hypocreales</taxon>
        <taxon>Ophiocordycipitaceae</taxon>
        <taxon>Ophiocordyceps</taxon>
    </lineage>
</organism>
<evidence type="ECO:0000256" key="10">
    <source>
        <dbReference type="SAM" id="MobiDB-lite"/>
    </source>
</evidence>
<evidence type="ECO:0000256" key="4">
    <source>
        <dbReference type="ARBA" id="ARBA00022763"/>
    </source>
</evidence>
<feature type="region of interest" description="Disordered" evidence="10">
    <location>
        <begin position="306"/>
        <end position="352"/>
    </location>
</feature>
<dbReference type="GO" id="GO:0006355">
    <property type="term" value="P:regulation of DNA-templated transcription"/>
    <property type="evidence" value="ECO:0007669"/>
    <property type="project" value="InterPro"/>
</dbReference>
<dbReference type="OrthoDB" id="3361892at2759"/>
<keyword evidence="8" id="KW-0539">Nucleus</keyword>
<keyword evidence="5" id="KW-0007">Acetylation</keyword>
<keyword evidence="3" id="KW-0808">Transferase</keyword>
<dbReference type="EMBL" id="NJEU01000808">
    <property type="protein sequence ID" value="PHH70360.1"/>
    <property type="molecule type" value="Genomic_DNA"/>
</dbReference>
<name>A0A2C5YS57_9HYPO</name>
<evidence type="ECO:0000313" key="12">
    <source>
        <dbReference type="Proteomes" id="UP000224854"/>
    </source>
</evidence>
<dbReference type="InterPro" id="IPR013178">
    <property type="entry name" value="Histone_AcTrfase_Rtt109/CBP"/>
</dbReference>
<evidence type="ECO:0000256" key="7">
    <source>
        <dbReference type="ARBA" id="ARBA00023163"/>
    </source>
</evidence>
<feature type="compositionally biased region" description="Basic residues" evidence="10">
    <location>
        <begin position="343"/>
        <end position="352"/>
    </location>
</feature>
<dbReference type="GO" id="GO:0005634">
    <property type="term" value="C:nucleus"/>
    <property type="evidence" value="ECO:0007669"/>
    <property type="project" value="UniProtKB-SubCell"/>
</dbReference>
<comment type="catalytic activity">
    <reaction evidence="9">
        <text>L-lysyl-[histone] + acetyl-CoA = N(6)-acetyl-L-lysyl-[histone] + CoA + H(+)</text>
        <dbReference type="Rhea" id="RHEA:21992"/>
        <dbReference type="Rhea" id="RHEA-COMP:9845"/>
        <dbReference type="Rhea" id="RHEA-COMP:11338"/>
        <dbReference type="ChEBI" id="CHEBI:15378"/>
        <dbReference type="ChEBI" id="CHEBI:29969"/>
        <dbReference type="ChEBI" id="CHEBI:57287"/>
        <dbReference type="ChEBI" id="CHEBI:57288"/>
        <dbReference type="ChEBI" id="CHEBI:61930"/>
        <dbReference type="EC" id="2.3.1.48"/>
    </reaction>
    <physiologicalReaction direction="left-to-right" evidence="9">
        <dbReference type="Rhea" id="RHEA:21993"/>
    </physiologicalReaction>
</comment>
<proteinExistence type="predicted"/>
<keyword evidence="12" id="KW-1185">Reference proteome</keyword>
<dbReference type="PANTHER" id="PTHR31571">
    <property type="entry name" value="ALTERED INHERITANCE OF MITOCHONDRIA PROTEIN 6"/>
    <property type="match status" value="1"/>
</dbReference>
<evidence type="ECO:0000256" key="2">
    <source>
        <dbReference type="ARBA" id="ARBA00013184"/>
    </source>
</evidence>
<dbReference type="Pfam" id="PF08214">
    <property type="entry name" value="HAT_KAT11"/>
    <property type="match status" value="1"/>
</dbReference>
<feature type="compositionally biased region" description="Polar residues" evidence="10">
    <location>
        <begin position="312"/>
        <end position="326"/>
    </location>
</feature>